<evidence type="ECO:0000313" key="2">
    <source>
        <dbReference type="Proteomes" id="UP000281553"/>
    </source>
</evidence>
<dbReference type="EMBL" id="UYRU01089095">
    <property type="protein sequence ID" value="VDN36563.1"/>
    <property type="molecule type" value="Genomic_DNA"/>
</dbReference>
<gene>
    <name evidence="1" type="ORF">DILT_LOCUS17064</name>
</gene>
<dbReference type="AlphaFoldDB" id="A0A3P7NHL6"/>
<keyword evidence="2" id="KW-1185">Reference proteome</keyword>
<evidence type="ECO:0000313" key="1">
    <source>
        <dbReference type="EMBL" id="VDN36563.1"/>
    </source>
</evidence>
<protein>
    <submittedName>
        <fullName evidence="1">Uncharacterized protein</fullName>
    </submittedName>
</protein>
<organism evidence="1 2">
    <name type="scientific">Dibothriocephalus latus</name>
    <name type="common">Fish tapeworm</name>
    <name type="synonym">Diphyllobothrium latum</name>
    <dbReference type="NCBI Taxonomy" id="60516"/>
    <lineage>
        <taxon>Eukaryota</taxon>
        <taxon>Metazoa</taxon>
        <taxon>Spiralia</taxon>
        <taxon>Lophotrochozoa</taxon>
        <taxon>Platyhelminthes</taxon>
        <taxon>Cestoda</taxon>
        <taxon>Eucestoda</taxon>
        <taxon>Diphyllobothriidea</taxon>
        <taxon>Diphyllobothriidae</taxon>
        <taxon>Dibothriocephalus</taxon>
    </lineage>
</organism>
<dbReference type="OrthoDB" id="10251048at2759"/>
<proteinExistence type="predicted"/>
<reference evidence="1 2" key="1">
    <citation type="submission" date="2018-11" db="EMBL/GenBank/DDBJ databases">
        <authorList>
            <consortium name="Pathogen Informatics"/>
        </authorList>
    </citation>
    <scope>NUCLEOTIDE SEQUENCE [LARGE SCALE GENOMIC DNA]</scope>
</reference>
<sequence>MPFSDPVVPEEAEQRSLYDTLIESSSTMPTILQQLADHAHLEESVCSFYSTLVLTGVYQEIHPNLPHLPNLRVPNFVAQDVEEAIKYILFLEGELKEPVQVTRSCPYLDDENDYHD</sequence>
<name>A0A3P7NHL6_DIBLA</name>
<accession>A0A3P7NHL6</accession>
<dbReference type="Proteomes" id="UP000281553">
    <property type="component" value="Unassembled WGS sequence"/>
</dbReference>